<sequence>MYGVRWMPPLNSRRPPTSDAPTPLLKLRVYNTDSAVGCGVWRSKARLFCYTRSGNACAGIRPLLCLEYVLTASQKPKNFEISQIPFSSRQYGVQHIFAGD</sequence>
<comment type="caution">
    <text evidence="2">The sequence shown here is derived from an EMBL/GenBank/DDBJ whole genome shotgun (WGS) entry which is preliminary data.</text>
</comment>
<organism evidence="2 3">
    <name type="scientific">Babesia caballi</name>
    <dbReference type="NCBI Taxonomy" id="5871"/>
    <lineage>
        <taxon>Eukaryota</taxon>
        <taxon>Sar</taxon>
        <taxon>Alveolata</taxon>
        <taxon>Apicomplexa</taxon>
        <taxon>Aconoidasida</taxon>
        <taxon>Piroplasmida</taxon>
        <taxon>Babesiidae</taxon>
        <taxon>Babesia</taxon>
    </lineage>
</organism>
<feature type="region of interest" description="Disordered" evidence="1">
    <location>
        <begin position="1"/>
        <end position="20"/>
    </location>
</feature>
<keyword evidence="3" id="KW-1185">Reference proteome</keyword>
<dbReference type="EMBL" id="BPLF01000002">
    <property type="protein sequence ID" value="GIX62502.1"/>
    <property type="molecule type" value="Genomic_DNA"/>
</dbReference>
<evidence type="ECO:0000256" key="1">
    <source>
        <dbReference type="SAM" id="MobiDB-lite"/>
    </source>
</evidence>
<proteinExistence type="predicted"/>
<dbReference type="AlphaFoldDB" id="A0AAV4LSA0"/>
<accession>A0AAV4LSA0</accession>
<name>A0AAV4LSA0_BABCB</name>
<reference evidence="2 3" key="1">
    <citation type="submission" date="2021-06" db="EMBL/GenBank/DDBJ databases">
        <title>Genome sequence of Babesia caballi.</title>
        <authorList>
            <person name="Yamagishi J."/>
            <person name="Kidaka T."/>
            <person name="Ochi A."/>
        </authorList>
    </citation>
    <scope>NUCLEOTIDE SEQUENCE [LARGE SCALE GENOMIC DNA]</scope>
    <source>
        <strain evidence="2">USDA-D6B2</strain>
    </source>
</reference>
<gene>
    <name evidence="2" type="ORF">BcabD6B2_19370</name>
</gene>
<dbReference type="RefSeq" id="XP_067714571.1">
    <property type="nucleotide sequence ID" value="XM_067858470.1"/>
</dbReference>
<evidence type="ECO:0000313" key="3">
    <source>
        <dbReference type="Proteomes" id="UP001497744"/>
    </source>
</evidence>
<dbReference type="GeneID" id="94193983"/>
<dbReference type="Proteomes" id="UP001497744">
    <property type="component" value="Unassembled WGS sequence"/>
</dbReference>
<protein>
    <submittedName>
        <fullName evidence="2">DUF1833 domain-containing protein</fullName>
    </submittedName>
</protein>
<evidence type="ECO:0000313" key="2">
    <source>
        <dbReference type="EMBL" id="GIX62502.1"/>
    </source>
</evidence>